<evidence type="ECO:0000313" key="3">
    <source>
        <dbReference type="Proteomes" id="UP000593591"/>
    </source>
</evidence>
<dbReference type="Proteomes" id="UP000593591">
    <property type="component" value="Chromosome"/>
</dbReference>
<dbReference type="KEGG" id="trc:DYE49_05870"/>
<evidence type="ECO:0000256" key="1">
    <source>
        <dbReference type="SAM" id="SignalP"/>
    </source>
</evidence>
<protein>
    <submittedName>
        <fullName evidence="2">Uncharacterized protein</fullName>
    </submittedName>
</protein>
<sequence>MILKRILLGIISVICLFAHSLYAQENKAEVSIKFYDRTMYYPGDVKDNPVYVHVTIKNTGSDTYRFKLADDRAFSMDFFGFNVKNSQLPATSSLTRKRTTNNSVYFREIALEHDEEYSFIENLKDYLEITEPSIYYIELKFYPELYKQKNTSIVSNRLSLEIRPSPAAAASTLIPVESKTQAVLQPQEISPDKVIEQTIIARQKALWDQFFLYMDLEEILKRDPSRNRKYNSVSASERADMLESFKADLMLSRIDQDVVAIPSKFVLETTTYSQNEGTVKVKQWFKNDTYYEVKRYTYYVRQRDGIWQIYDYSVDNLGTE</sequence>
<dbReference type="AlphaFoldDB" id="A0A7M1XNR1"/>
<evidence type="ECO:0000313" key="2">
    <source>
        <dbReference type="EMBL" id="QOS41223.1"/>
    </source>
</evidence>
<name>A0A7M1XNR1_9SPIR</name>
<feature type="signal peptide" evidence="1">
    <location>
        <begin position="1"/>
        <end position="23"/>
    </location>
</feature>
<feature type="chain" id="PRO_5032468418" evidence="1">
    <location>
        <begin position="24"/>
        <end position="320"/>
    </location>
</feature>
<keyword evidence="1" id="KW-0732">Signal</keyword>
<organism evidence="2 3">
    <name type="scientific">Treponema rectale</name>
    <dbReference type="NCBI Taxonomy" id="744512"/>
    <lineage>
        <taxon>Bacteria</taxon>
        <taxon>Pseudomonadati</taxon>
        <taxon>Spirochaetota</taxon>
        <taxon>Spirochaetia</taxon>
        <taxon>Spirochaetales</taxon>
        <taxon>Treponemataceae</taxon>
        <taxon>Treponema</taxon>
    </lineage>
</organism>
<gene>
    <name evidence="2" type="ORF">DYE49_05870</name>
</gene>
<proteinExistence type="predicted"/>
<reference evidence="2 3" key="1">
    <citation type="submission" date="2018-08" db="EMBL/GenBank/DDBJ databases">
        <title>The first complete genome of Treponema rectale (CHPAT), a commensal spirochete of the bovine rectum.</title>
        <authorList>
            <person name="Staton G.J."/>
            <person name="Clegg S.R."/>
            <person name="Carter S.D."/>
            <person name="Radford A.D."/>
            <person name="Darby A."/>
            <person name="Hall N."/>
            <person name="Birtles R.J."/>
            <person name="Evans N.J."/>
        </authorList>
    </citation>
    <scope>NUCLEOTIDE SEQUENCE [LARGE SCALE GENOMIC DNA]</scope>
    <source>
        <strain evidence="2 3">CHPA</strain>
    </source>
</reference>
<accession>A0A7M1XNR1</accession>
<dbReference type="EMBL" id="CP031517">
    <property type="protein sequence ID" value="QOS41223.1"/>
    <property type="molecule type" value="Genomic_DNA"/>
</dbReference>